<proteinExistence type="predicted"/>
<evidence type="ECO:0000256" key="1">
    <source>
        <dbReference type="SAM" id="Phobius"/>
    </source>
</evidence>
<organism evidence="2 3">
    <name type="scientific">Pseudovibrio axinellae</name>
    <dbReference type="NCBI Taxonomy" id="989403"/>
    <lineage>
        <taxon>Bacteria</taxon>
        <taxon>Pseudomonadati</taxon>
        <taxon>Pseudomonadota</taxon>
        <taxon>Alphaproteobacteria</taxon>
        <taxon>Hyphomicrobiales</taxon>
        <taxon>Stappiaceae</taxon>
        <taxon>Pseudovibrio</taxon>
    </lineage>
</organism>
<feature type="transmembrane region" description="Helical" evidence="1">
    <location>
        <begin position="12"/>
        <end position="30"/>
    </location>
</feature>
<dbReference type="EMBL" id="LMCB01000043">
    <property type="protein sequence ID" value="KZL16811.1"/>
    <property type="molecule type" value="Genomic_DNA"/>
</dbReference>
<keyword evidence="3" id="KW-1185">Reference proteome</keyword>
<reference evidence="2 3" key="1">
    <citation type="journal article" date="2016" name="Front. Microbiol.">
        <title>Comparative Genomic Analysis Reveals a Diverse Repertoire of Genes Involved in Prokaryote-Eukaryote Interactions within the Pseudovibrio Genus.</title>
        <authorList>
            <person name="Romano S."/>
            <person name="Fernandez-Guerra A."/>
            <person name="Reen F.J."/>
            <person name="Glockner F.O."/>
            <person name="Crowley S.P."/>
            <person name="O'Sullivan O."/>
            <person name="Cotter P.D."/>
            <person name="Adams C."/>
            <person name="Dobson A.D."/>
            <person name="O'Gara F."/>
        </authorList>
    </citation>
    <scope>NUCLEOTIDE SEQUENCE [LARGE SCALE GENOMIC DNA]</scope>
    <source>
        <strain evidence="2 3">Ad2</strain>
    </source>
</reference>
<sequence>MLVLGIQRVYLTRALWVVTGLFLFVLVAFIQMERPKECRPNLTEQEMRQVLLAKMKTRSNSNVAELFPPDGSALNVGEMRVRPASHDPNDKSNSEYNLAKYEVLYTYSDFAFWALIDACGHVLMAGRGHFIWKPELSSGFWLQFNER</sequence>
<comment type="caution">
    <text evidence="2">The sequence shown here is derived from an EMBL/GenBank/DDBJ whole genome shotgun (WGS) entry which is preliminary data.</text>
</comment>
<keyword evidence="1" id="KW-0812">Transmembrane</keyword>
<dbReference type="Proteomes" id="UP000076577">
    <property type="component" value="Unassembled WGS sequence"/>
</dbReference>
<dbReference type="AlphaFoldDB" id="A0A165WRE8"/>
<gene>
    <name evidence="2" type="ORF">PsAD2_03283</name>
</gene>
<evidence type="ECO:0000313" key="3">
    <source>
        <dbReference type="Proteomes" id="UP000076577"/>
    </source>
</evidence>
<evidence type="ECO:0000313" key="2">
    <source>
        <dbReference type="EMBL" id="KZL16811.1"/>
    </source>
</evidence>
<keyword evidence="1" id="KW-1133">Transmembrane helix</keyword>
<accession>A0A165WRE8</accession>
<keyword evidence="1" id="KW-0472">Membrane</keyword>
<protein>
    <submittedName>
        <fullName evidence="2">Uncharacterized protein</fullName>
    </submittedName>
</protein>
<name>A0A165WRE8_9HYPH</name>
<dbReference type="PATRIC" id="fig|989403.3.peg.3523"/>